<feature type="transmembrane region" description="Helical" evidence="2">
    <location>
        <begin position="164"/>
        <end position="186"/>
    </location>
</feature>
<reference evidence="3 4" key="1">
    <citation type="journal article" date="2012" name="BMC Genomics">
        <title>Comparative genomic analysis of human infective Trypanosoma cruzi lineages with the bat-restricted subspecies T. cruzi marinkellei.</title>
        <authorList>
            <person name="Franzen O."/>
            <person name="Talavera-Lopez C."/>
            <person name="Ochaya S."/>
            <person name="Butler C.E."/>
            <person name="Messenger L.A."/>
            <person name="Lewis M.D."/>
            <person name="Llewellyn M.S."/>
            <person name="Marinkelle C.J."/>
            <person name="Tyler K.M."/>
            <person name="Miles M.A."/>
            <person name="Andersson B."/>
        </authorList>
    </citation>
    <scope>NUCLEOTIDE SEQUENCE [LARGE SCALE GENOMIC DNA]</scope>
    <source>
        <strain evidence="3 4">B7</strain>
    </source>
</reference>
<sequence>KEKKKRKGDMSSEGSEGSEGNASSVDRMNGVGMPVLFISVIAMAFFMTRRLLLKAVTSAFADTTSCLCFFSAVVNMLLSVFLFFSTGFNYGLVSTVLAYCMIFIKGRDNFNQYLIHLLAIYLVWFLVLVGIPAEINHGIIRATNKADCTAFYKTYASTMCLDGWLTFVKIVACCVLGFTLLSLLLLTSEVLGSSQFGVVRMQKFDNEEARVHANEGRE</sequence>
<accession>K2M8J4</accession>
<feature type="transmembrane region" description="Helical" evidence="2">
    <location>
        <begin position="113"/>
        <end position="133"/>
    </location>
</feature>
<feature type="compositionally biased region" description="Low complexity" evidence="1">
    <location>
        <begin position="11"/>
        <end position="24"/>
    </location>
</feature>
<evidence type="ECO:0000256" key="1">
    <source>
        <dbReference type="SAM" id="MobiDB-lite"/>
    </source>
</evidence>
<evidence type="ECO:0000313" key="3">
    <source>
        <dbReference type="EMBL" id="EKF31363.1"/>
    </source>
</evidence>
<gene>
    <name evidence="3" type="ORF">MOQ_004802</name>
</gene>
<keyword evidence="4" id="KW-1185">Reference proteome</keyword>
<organism evidence="3 4">
    <name type="scientific">Trypanosoma cruzi marinkellei</name>
    <dbReference type="NCBI Taxonomy" id="85056"/>
    <lineage>
        <taxon>Eukaryota</taxon>
        <taxon>Discoba</taxon>
        <taxon>Euglenozoa</taxon>
        <taxon>Kinetoplastea</taxon>
        <taxon>Metakinetoplastina</taxon>
        <taxon>Trypanosomatida</taxon>
        <taxon>Trypanosomatidae</taxon>
        <taxon>Trypanosoma</taxon>
        <taxon>Schizotrypanum</taxon>
    </lineage>
</organism>
<proteinExistence type="predicted"/>
<comment type="caution">
    <text evidence="3">The sequence shown here is derived from an EMBL/GenBank/DDBJ whole genome shotgun (WGS) entry which is preliminary data.</text>
</comment>
<feature type="transmembrane region" description="Helical" evidence="2">
    <location>
        <begin position="31"/>
        <end position="52"/>
    </location>
</feature>
<feature type="region of interest" description="Disordered" evidence="1">
    <location>
        <begin position="1"/>
        <end position="25"/>
    </location>
</feature>
<keyword evidence="2" id="KW-1133">Transmembrane helix</keyword>
<evidence type="ECO:0000313" key="4">
    <source>
        <dbReference type="Proteomes" id="UP000007350"/>
    </source>
</evidence>
<feature type="non-terminal residue" evidence="3">
    <location>
        <position position="1"/>
    </location>
</feature>
<evidence type="ECO:0000256" key="2">
    <source>
        <dbReference type="SAM" id="Phobius"/>
    </source>
</evidence>
<name>K2M8J4_TRYCR</name>
<dbReference type="AlphaFoldDB" id="K2M8J4"/>
<protein>
    <submittedName>
        <fullName evidence="3">Uncharacterized protein</fullName>
    </submittedName>
</protein>
<dbReference type="EMBL" id="AHKC01010855">
    <property type="protein sequence ID" value="EKF31363.1"/>
    <property type="molecule type" value="Genomic_DNA"/>
</dbReference>
<keyword evidence="2" id="KW-0812">Transmembrane</keyword>
<dbReference type="Proteomes" id="UP000007350">
    <property type="component" value="Unassembled WGS sequence"/>
</dbReference>
<dbReference type="OrthoDB" id="246859at2759"/>
<keyword evidence="2" id="KW-0472">Membrane</keyword>